<comment type="caution">
    <text evidence="2">The sequence shown here is derived from an EMBL/GenBank/DDBJ whole genome shotgun (WGS) entry which is preliminary data.</text>
</comment>
<dbReference type="EMBL" id="JASCZI010121617">
    <property type="protein sequence ID" value="MED6162418.1"/>
    <property type="molecule type" value="Genomic_DNA"/>
</dbReference>
<dbReference type="Proteomes" id="UP001341840">
    <property type="component" value="Unassembled WGS sequence"/>
</dbReference>
<feature type="non-terminal residue" evidence="2">
    <location>
        <position position="144"/>
    </location>
</feature>
<organism evidence="2 3">
    <name type="scientific">Stylosanthes scabra</name>
    <dbReference type="NCBI Taxonomy" id="79078"/>
    <lineage>
        <taxon>Eukaryota</taxon>
        <taxon>Viridiplantae</taxon>
        <taxon>Streptophyta</taxon>
        <taxon>Embryophyta</taxon>
        <taxon>Tracheophyta</taxon>
        <taxon>Spermatophyta</taxon>
        <taxon>Magnoliopsida</taxon>
        <taxon>eudicotyledons</taxon>
        <taxon>Gunneridae</taxon>
        <taxon>Pentapetalae</taxon>
        <taxon>rosids</taxon>
        <taxon>fabids</taxon>
        <taxon>Fabales</taxon>
        <taxon>Fabaceae</taxon>
        <taxon>Papilionoideae</taxon>
        <taxon>50 kb inversion clade</taxon>
        <taxon>dalbergioids sensu lato</taxon>
        <taxon>Dalbergieae</taxon>
        <taxon>Pterocarpus clade</taxon>
        <taxon>Stylosanthes</taxon>
    </lineage>
</organism>
<protein>
    <submittedName>
        <fullName evidence="2">Uncharacterized protein</fullName>
    </submittedName>
</protein>
<gene>
    <name evidence="2" type="ORF">PIB30_070271</name>
</gene>
<evidence type="ECO:0000313" key="2">
    <source>
        <dbReference type="EMBL" id="MED6162418.1"/>
    </source>
</evidence>
<accession>A0ABU6UR84</accession>
<name>A0ABU6UR84_9FABA</name>
<evidence type="ECO:0000256" key="1">
    <source>
        <dbReference type="SAM" id="MobiDB-lite"/>
    </source>
</evidence>
<evidence type="ECO:0000313" key="3">
    <source>
        <dbReference type="Proteomes" id="UP001341840"/>
    </source>
</evidence>
<proteinExistence type="predicted"/>
<feature type="compositionally biased region" description="Basic residues" evidence="1">
    <location>
        <begin position="120"/>
        <end position="132"/>
    </location>
</feature>
<sequence>MAAPAREGRCTAAESDRERTRRERERQSDGRTAPEGGGLVAIAATPICNRCRGFSCRRRASLLSHRPSAAVVAEQREKEGERRVEEDEGTVSGAVELSAAVTIELPRRCRLEVAITRHRRSREHRDGLRKKTHDGGWSRGVVTA</sequence>
<reference evidence="2 3" key="1">
    <citation type="journal article" date="2023" name="Plants (Basel)">
        <title>Bridging the Gap: Combining Genomics and Transcriptomics Approaches to Understand Stylosanthes scabra, an Orphan Legume from the Brazilian Caatinga.</title>
        <authorList>
            <person name="Ferreira-Neto J.R.C."/>
            <person name="da Silva M.D."/>
            <person name="Binneck E."/>
            <person name="de Melo N.F."/>
            <person name="da Silva R.H."/>
            <person name="de Melo A.L.T.M."/>
            <person name="Pandolfi V."/>
            <person name="Bustamante F.O."/>
            <person name="Brasileiro-Vidal A.C."/>
            <person name="Benko-Iseppon A.M."/>
        </authorList>
    </citation>
    <scope>NUCLEOTIDE SEQUENCE [LARGE SCALE GENOMIC DNA]</scope>
    <source>
        <tissue evidence="2">Leaves</tissue>
    </source>
</reference>
<feature type="region of interest" description="Disordered" evidence="1">
    <location>
        <begin position="120"/>
        <end position="144"/>
    </location>
</feature>
<keyword evidence="3" id="KW-1185">Reference proteome</keyword>
<feature type="compositionally biased region" description="Basic and acidic residues" evidence="1">
    <location>
        <begin position="1"/>
        <end position="29"/>
    </location>
</feature>
<feature type="region of interest" description="Disordered" evidence="1">
    <location>
        <begin position="1"/>
        <end position="38"/>
    </location>
</feature>